<dbReference type="Proteomes" id="UP000075950">
    <property type="component" value="Chromosome"/>
</dbReference>
<feature type="compositionally biased region" description="Low complexity" evidence="1">
    <location>
        <begin position="1"/>
        <end position="19"/>
    </location>
</feature>
<feature type="signal peptide" evidence="2">
    <location>
        <begin position="1"/>
        <end position="49"/>
    </location>
</feature>
<dbReference type="SUPFAM" id="SSF53474">
    <property type="entry name" value="alpha/beta-Hydrolases"/>
    <property type="match status" value="1"/>
</dbReference>
<dbReference type="RefSeq" id="WP_062860620.1">
    <property type="nucleotide sequence ID" value="NZ_CP014869.1"/>
</dbReference>
<feature type="region of interest" description="Disordered" evidence="1">
    <location>
        <begin position="1"/>
        <end position="22"/>
    </location>
</feature>
<dbReference type="GO" id="GO:0004806">
    <property type="term" value="F:triacylglycerol lipase activity"/>
    <property type="evidence" value="ECO:0007669"/>
    <property type="project" value="InterPro"/>
</dbReference>
<dbReference type="PROSITE" id="PS51318">
    <property type="entry name" value="TAT"/>
    <property type="match status" value="1"/>
</dbReference>
<keyword evidence="2" id="KW-0732">Signal</keyword>
<dbReference type="AlphaFoldDB" id="A0A144M794"/>
<proteinExistence type="predicted"/>
<dbReference type="Gene3D" id="1.10.260.130">
    <property type="match status" value="1"/>
</dbReference>
<protein>
    <recommendedName>
        <fullName evidence="5">Triacylglycerol lipase</fullName>
    </recommendedName>
</protein>
<evidence type="ECO:0000313" key="4">
    <source>
        <dbReference type="Proteomes" id="UP000075950"/>
    </source>
</evidence>
<reference evidence="4" key="1">
    <citation type="submission" date="2016-03" db="EMBL/GenBank/DDBJ databases">
        <authorList>
            <person name="Ploux O."/>
        </authorList>
    </citation>
    <scope>NUCLEOTIDE SEQUENCE [LARGE SCALE GENOMIC DNA]</scope>
    <source>
        <strain evidence="4">BS258</strain>
    </source>
</reference>
<dbReference type="InterPro" id="IPR029058">
    <property type="entry name" value="AB_hydrolase_fold"/>
</dbReference>
<dbReference type="PANTHER" id="PTHR34853:SF1">
    <property type="entry name" value="LIPASE 5"/>
    <property type="match status" value="1"/>
</dbReference>
<dbReference type="PANTHER" id="PTHR34853">
    <property type="match status" value="1"/>
</dbReference>
<dbReference type="KEGG" id="bly:A2T55_02170"/>
<dbReference type="GO" id="GO:0016042">
    <property type="term" value="P:lipid catabolic process"/>
    <property type="evidence" value="ECO:0007669"/>
    <property type="project" value="InterPro"/>
</dbReference>
<accession>A0A144M794</accession>
<organism evidence="3 4">
    <name type="scientific">Brevibacterium linens</name>
    <dbReference type="NCBI Taxonomy" id="1703"/>
    <lineage>
        <taxon>Bacteria</taxon>
        <taxon>Bacillati</taxon>
        <taxon>Actinomycetota</taxon>
        <taxon>Actinomycetes</taxon>
        <taxon>Micrococcales</taxon>
        <taxon>Brevibacteriaceae</taxon>
        <taxon>Brevibacterium</taxon>
    </lineage>
</organism>
<evidence type="ECO:0008006" key="5">
    <source>
        <dbReference type="Google" id="ProtNLM"/>
    </source>
</evidence>
<dbReference type="EMBL" id="CP014869">
    <property type="protein sequence ID" value="AMT92749.1"/>
    <property type="molecule type" value="Genomic_DNA"/>
</dbReference>
<dbReference type="InterPro" id="IPR005152">
    <property type="entry name" value="Lipase_secreted"/>
</dbReference>
<dbReference type="InterPro" id="IPR006311">
    <property type="entry name" value="TAT_signal"/>
</dbReference>
<evidence type="ECO:0000256" key="2">
    <source>
        <dbReference type="SAM" id="SignalP"/>
    </source>
</evidence>
<gene>
    <name evidence="3" type="ORF">A2T55_02170</name>
</gene>
<evidence type="ECO:0000256" key="1">
    <source>
        <dbReference type="SAM" id="MobiDB-lite"/>
    </source>
</evidence>
<evidence type="ECO:0000313" key="3">
    <source>
        <dbReference type="EMBL" id="AMT92749.1"/>
    </source>
</evidence>
<feature type="chain" id="PRO_5007517272" description="Triacylglycerol lipase" evidence="2">
    <location>
        <begin position="50"/>
        <end position="490"/>
    </location>
</feature>
<dbReference type="Pfam" id="PF03583">
    <property type="entry name" value="LIP"/>
    <property type="match status" value="1"/>
</dbReference>
<name>A0A144M794_BRELN</name>
<dbReference type="Gene3D" id="3.40.50.1820">
    <property type="entry name" value="alpha/beta hydrolase"/>
    <property type="match status" value="1"/>
</dbReference>
<sequence>MSTPNTAQTSTALPTTTSHSPRRRIQALSAAAIAGLALTLCTTTAPAQAADIVPQTESEAEQFLDDRAAEDPSTLDRDSVPEDISVEQAKKAVESSDELTTADVEYAAAQEDLPASGVPEDFYETPDSLPSEDGAVLKQADSEFYLDPVKLIKHDAKSTTFMYKTTDEQGTARTATATLLTPNGASGHAEDAVVISPGTQGIADKCAPSRQMGMGTEYEGISVASALAAKHPVVVVDYMGLGTEGPHHFVDRVEEGRSVLDAARAVQQVDGSEIDEDTKLQLRGYSQGGHATTAALELQKEWAPELNIASASAGAVPVDLHKTVSGLSSVYTAFALYGVVGFAEQADIDTSDFLNEKGQKMVAETADKCTVEALLSTAFTDGKSLTKNGESFTDIIDENFTDIVDRQRLGKAEVPDVPLLVNHSRLDDVISFDQGKELASTWCRAGHKVAFEDNLGPTHVGGYVAALPRIETFTTRTFAGKAPLDSCWRL</sequence>